<proteinExistence type="predicted"/>
<feature type="compositionally biased region" description="Polar residues" evidence="1">
    <location>
        <begin position="293"/>
        <end position="312"/>
    </location>
</feature>
<feature type="non-terminal residue" evidence="2">
    <location>
        <position position="525"/>
    </location>
</feature>
<reference evidence="2" key="1">
    <citation type="submission" date="2022-06" db="EMBL/GenBank/DDBJ databases">
        <title>Genome Sequence of Candolleomyces eurysporus.</title>
        <authorList>
            <person name="Buettner E."/>
        </authorList>
    </citation>
    <scope>NUCLEOTIDE SEQUENCE</scope>
    <source>
        <strain evidence="2">VTCC 930004</strain>
    </source>
</reference>
<feature type="compositionally biased region" description="Basic and acidic residues" evidence="1">
    <location>
        <begin position="236"/>
        <end position="247"/>
    </location>
</feature>
<protein>
    <submittedName>
        <fullName evidence="2">Uncharacterized protein</fullName>
    </submittedName>
</protein>
<gene>
    <name evidence="2" type="ORF">H1R20_g11667</name>
</gene>
<accession>A0A9W8MD29</accession>
<dbReference type="EMBL" id="JANBPK010001189">
    <property type="protein sequence ID" value="KAJ2925372.1"/>
    <property type="molecule type" value="Genomic_DNA"/>
</dbReference>
<dbReference type="Proteomes" id="UP001140091">
    <property type="component" value="Unassembled WGS sequence"/>
</dbReference>
<evidence type="ECO:0000313" key="2">
    <source>
        <dbReference type="EMBL" id="KAJ2925372.1"/>
    </source>
</evidence>
<evidence type="ECO:0000313" key="3">
    <source>
        <dbReference type="Proteomes" id="UP001140091"/>
    </source>
</evidence>
<organism evidence="2 3">
    <name type="scientific">Candolleomyces eurysporus</name>
    <dbReference type="NCBI Taxonomy" id="2828524"/>
    <lineage>
        <taxon>Eukaryota</taxon>
        <taxon>Fungi</taxon>
        <taxon>Dikarya</taxon>
        <taxon>Basidiomycota</taxon>
        <taxon>Agaricomycotina</taxon>
        <taxon>Agaricomycetes</taxon>
        <taxon>Agaricomycetidae</taxon>
        <taxon>Agaricales</taxon>
        <taxon>Agaricineae</taxon>
        <taxon>Psathyrellaceae</taxon>
        <taxon>Candolleomyces</taxon>
    </lineage>
</organism>
<dbReference type="OrthoDB" id="2804702at2759"/>
<keyword evidence="3" id="KW-1185">Reference proteome</keyword>
<dbReference type="AlphaFoldDB" id="A0A9W8MD29"/>
<evidence type="ECO:0000256" key="1">
    <source>
        <dbReference type="SAM" id="MobiDB-lite"/>
    </source>
</evidence>
<feature type="region of interest" description="Disordered" evidence="1">
    <location>
        <begin position="442"/>
        <end position="462"/>
    </location>
</feature>
<feature type="compositionally biased region" description="Pro residues" evidence="1">
    <location>
        <begin position="449"/>
        <end position="458"/>
    </location>
</feature>
<comment type="caution">
    <text evidence="2">The sequence shown here is derived from an EMBL/GenBank/DDBJ whole genome shotgun (WGS) entry which is preliminary data.</text>
</comment>
<sequence>MAHNGWPIGGNSFLVQPPAMYNERPWGFPPVNIPPVPDISSYQPLAASMMGFDHPPMSAQAELYPLPPNFFPKSTDIIGMEPDNNPKSKHGLYVIPENILDQDGNPYKPTLACTLVLEQLPKLNRTFDWINNWSLSVSQTRPAKILIDTSGKALVEFPSAEAAHKAWSSPRLGIANLGLKQFQLKGRPRDDLIRAHWYRVEEISAGAGEIEEGEIEEAAGKASVIQKPGKRKPDKKPRIERQMRREGANNARPLTMSHNPGMGEFALNSGLPQRPTLPPTSASRPVYPPGPSVSLSAPATNGDASYRPTQPNDGDDMDISPPPTAPIPSNANVTDPKIPLGPRAMYPKPEQQTHPKLDVVPPGTGSLPGPHDTTSGPAATDSTALEADLRKRVQKSKRMPGTLAPLPQPLSALPTSGFGVHAGGTSPAMALDDADSFIASALGGGMGSTPPPQAPRPLPSSQAQEKAELAARARRAELELARLRARGNVRVAPSSTPKAMVLDIPSIAVIDLSLAYTWAWCGSEV</sequence>
<feature type="compositionally biased region" description="Polar residues" evidence="1">
    <location>
        <begin position="372"/>
        <end position="383"/>
    </location>
</feature>
<feature type="region of interest" description="Disordered" evidence="1">
    <location>
        <begin position="218"/>
        <end position="384"/>
    </location>
</feature>
<name>A0A9W8MD29_9AGAR</name>